<keyword evidence="2" id="KW-1185">Reference proteome</keyword>
<name>A0A931N558_9NOCA</name>
<accession>A0A931N558</accession>
<reference evidence="1" key="1">
    <citation type="submission" date="2020-11" db="EMBL/GenBank/DDBJ databases">
        <title>Nocardia NEAU-351.nov., a novel actinomycete isolated from the cow dung.</title>
        <authorList>
            <person name="Zhang X."/>
        </authorList>
    </citation>
    <scope>NUCLEOTIDE SEQUENCE</scope>
    <source>
        <strain evidence="1">NEAU-351</strain>
    </source>
</reference>
<gene>
    <name evidence="1" type="ORF">IT779_24885</name>
</gene>
<dbReference type="AlphaFoldDB" id="A0A931N558"/>
<comment type="caution">
    <text evidence="1">The sequence shown here is derived from an EMBL/GenBank/DDBJ whole genome shotgun (WGS) entry which is preliminary data.</text>
</comment>
<dbReference type="InterPro" id="IPR013078">
    <property type="entry name" value="His_Pase_superF_clade-1"/>
</dbReference>
<proteinExistence type="predicted"/>
<sequence length="222" mass="24665">MRTVYVVTHPEATHHVDGVVGGWYDSELTPYGLRAADAIAHAVHALIPTNAPVELFTSDLRRTVQTAEPLAARLGLTPILDPRLRERSYGEAGGRPRDWLDRRQVPPPPVGNRLWHDEGIPGAETRGAHAERVYRALEVITDREREHTVIVTHGGSLTFVIAAWIRMPLESAGHVGFHSTSGGITVLQEDDRNRDRRVLTLADSRHLPEADRNAEVSRSGRR</sequence>
<dbReference type="InterPro" id="IPR050275">
    <property type="entry name" value="PGM_Phosphatase"/>
</dbReference>
<dbReference type="RefSeq" id="WP_196151823.1">
    <property type="nucleotide sequence ID" value="NZ_JADMLG010000011.1"/>
</dbReference>
<dbReference type="CDD" id="cd07067">
    <property type="entry name" value="HP_PGM_like"/>
    <property type="match status" value="1"/>
</dbReference>
<dbReference type="Gene3D" id="3.40.50.1240">
    <property type="entry name" value="Phosphoglycerate mutase-like"/>
    <property type="match status" value="1"/>
</dbReference>
<protein>
    <submittedName>
        <fullName evidence="1">Histidine phosphatase family protein</fullName>
    </submittedName>
</protein>
<organism evidence="1 2">
    <name type="scientific">Nocardia bovistercoris</name>
    <dbReference type="NCBI Taxonomy" id="2785916"/>
    <lineage>
        <taxon>Bacteria</taxon>
        <taxon>Bacillati</taxon>
        <taxon>Actinomycetota</taxon>
        <taxon>Actinomycetes</taxon>
        <taxon>Mycobacteriales</taxon>
        <taxon>Nocardiaceae</taxon>
        <taxon>Nocardia</taxon>
    </lineage>
</organism>
<dbReference type="EMBL" id="JADMLG010000011">
    <property type="protein sequence ID" value="MBH0779509.1"/>
    <property type="molecule type" value="Genomic_DNA"/>
</dbReference>
<dbReference type="SUPFAM" id="SSF53254">
    <property type="entry name" value="Phosphoglycerate mutase-like"/>
    <property type="match status" value="1"/>
</dbReference>
<dbReference type="Pfam" id="PF00300">
    <property type="entry name" value="His_Phos_1"/>
    <property type="match status" value="1"/>
</dbReference>
<dbReference type="PANTHER" id="PTHR48100:SF1">
    <property type="entry name" value="HISTIDINE PHOSPHATASE FAMILY PROTEIN-RELATED"/>
    <property type="match status" value="1"/>
</dbReference>
<evidence type="ECO:0000313" key="1">
    <source>
        <dbReference type="EMBL" id="MBH0779509.1"/>
    </source>
</evidence>
<dbReference type="InterPro" id="IPR029033">
    <property type="entry name" value="His_PPase_superfam"/>
</dbReference>
<evidence type="ECO:0000313" key="2">
    <source>
        <dbReference type="Proteomes" id="UP000655751"/>
    </source>
</evidence>
<dbReference type="GO" id="GO:0005737">
    <property type="term" value="C:cytoplasm"/>
    <property type="evidence" value="ECO:0007669"/>
    <property type="project" value="TreeGrafter"/>
</dbReference>
<dbReference type="Proteomes" id="UP000655751">
    <property type="component" value="Unassembled WGS sequence"/>
</dbReference>
<dbReference type="GO" id="GO:0016791">
    <property type="term" value="F:phosphatase activity"/>
    <property type="evidence" value="ECO:0007669"/>
    <property type="project" value="TreeGrafter"/>
</dbReference>
<dbReference type="SMART" id="SM00855">
    <property type="entry name" value="PGAM"/>
    <property type="match status" value="1"/>
</dbReference>
<dbReference type="PANTHER" id="PTHR48100">
    <property type="entry name" value="BROAD-SPECIFICITY PHOSPHATASE YOR283W-RELATED"/>
    <property type="match status" value="1"/>
</dbReference>